<comment type="caution">
    <text evidence="1">The sequence shown here is derived from an EMBL/GenBank/DDBJ whole genome shotgun (WGS) entry which is preliminary data.</text>
</comment>
<evidence type="ECO:0000313" key="2">
    <source>
        <dbReference type="Proteomes" id="UP001418804"/>
    </source>
</evidence>
<accession>A0ABD5KU94</accession>
<protein>
    <submittedName>
        <fullName evidence="1">Uncharacterized protein</fullName>
    </submittedName>
</protein>
<sequence>MSEVWIQEEHLNEEFYSRIGHYVQIEGTLESVYFLSETAEAVEDRDEQMEFLLDFLINQNRYPLYLTFLCDDVMAEEFEEEFNQLGIEYRCELVEEKQTYYTFFKRVTYHPRCFTLLIKDARTLSLALEHTFYLANMNQFYSLSYSSNLRFELKKVKEWGRWKGVSIPIFKTEGDTTFITIFHDGAGFFLFSNEEEYSSIEKVCATLPEGSKVVQVNDKLIESEEEV</sequence>
<dbReference type="Proteomes" id="UP001418804">
    <property type="component" value="Unassembled WGS sequence"/>
</dbReference>
<dbReference type="AlphaFoldDB" id="A0ABD5KU94"/>
<dbReference type="GeneID" id="48014179"/>
<dbReference type="EMBL" id="JBDIVD010000001">
    <property type="protein sequence ID" value="MEN3154796.1"/>
    <property type="molecule type" value="Genomic_DNA"/>
</dbReference>
<proteinExistence type="predicted"/>
<evidence type="ECO:0000313" key="1">
    <source>
        <dbReference type="EMBL" id="MEN3154796.1"/>
    </source>
</evidence>
<name>A0ABD5KU94_PRIAR</name>
<gene>
    <name evidence="1" type="ORF">ABDD91_18270</name>
</gene>
<reference evidence="1 2" key="2">
    <citation type="submission" date="2024-05" db="EMBL/GenBank/DDBJ databases">
        <authorList>
            <person name="Zheng X."/>
        </authorList>
    </citation>
    <scope>NUCLEOTIDE SEQUENCE [LARGE SCALE GENOMIC DNA]</scope>
    <source>
        <strain evidence="1 2">C4-10</strain>
    </source>
</reference>
<dbReference type="RefSeq" id="WP_033580069.1">
    <property type="nucleotide sequence ID" value="NZ_CP024035.1"/>
</dbReference>
<organism evidence="1 2">
    <name type="scientific">Priestia aryabhattai</name>
    <name type="common">Bacillus aryabhattai</name>
    <dbReference type="NCBI Taxonomy" id="412384"/>
    <lineage>
        <taxon>Bacteria</taxon>
        <taxon>Bacillati</taxon>
        <taxon>Bacillota</taxon>
        <taxon>Bacilli</taxon>
        <taxon>Bacillales</taxon>
        <taxon>Bacillaceae</taxon>
        <taxon>Priestia</taxon>
    </lineage>
</organism>
<reference evidence="1 2" key="1">
    <citation type="submission" date="2024-05" db="EMBL/GenBank/DDBJ databases">
        <title>The mechanism of isolation and screening of efficient mineral weathering bacteria priestia aryabhattai c4-10 with weathered biotite.</title>
        <authorList>
            <person name="Yang S."/>
        </authorList>
    </citation>
    <scope>NUCLEOTIDE SEQUENCE [LARGE SCALE GENOMIC DNA]</scope>
    <source>
        <strain evidence="1 2">C4-10</strain>
    </source>
</reference>